<name>A0AAV8UR38_9RHOD</name>
<reference evidence="4 5" key="1">
    <citation type="journal article" date="2023" name="Nat. Commun.">
        <title>Origin of minicircular mitochondrial genomes in red algae.</title>
        <authorList>
            <person name="Lee Y."/>
            <person name="Cho C.H."/>
            <person name="Lee Y.M."/>
            <person name="Park S.I."/>
            <person name="Yang J.H."/>
            <person name="West J.A."/>
            <person name="Bhattacharya D."/>
            <person name="Yoon H.S."/>
        </authorList>
    </citation>
    <scope>NUCLEOTIDE SEQUENCE [LARGE SCALE GENOMIC DNA]</scope>
    <source>
        <strain evidence="4 5">CCMP1338</strain>
        <tissue evidence="4">Whole cell</tissue>
    </source>
</reference>
<gene>
    <name evidence="4" type="ORF">NDN08_001522</name>
</gene>
<comment type="caution">
    <text evidence="4">The sequence shown here is derived from an EMBL/GenBank/DDBJ whole genome shotgun (WGS) entry which is preliminary data.</text>
</comment>
<dbReference type="GO" id="GO:0004674">
    <property type="term" value="F:protein serine/threonine kinase activity"/>
    <property type="evidence" value="ECO:0007669"/>
    <property type="project" value="TreeGrafter"/>
</dbReference>
<keyword evidence="1" id="KW-0547">Nucleotide-binding</keyword>
<dbReference type="AlphaFoldDB" id="A0AAV8UR38"/>
<evidence type="ECO:0000313" key="5">
    <source>
        <dbReference type="Proteomes" id="UP001157974"/>
    </source>
</evidence>
<feature type="domain" description="Protein kinase" evidence="3">
    <location>
        <begin position="12"/>
        <end position="272"/>
    </location>
</feature>
<sequence>MLDEKPERIGDLVLGHVIGRGASGPVREGYILSTNEIVAIKCFERDRPFQPRNEKERVQDEIDVLKSLPAHSGLPKFVDAIDYPKSSSVYVAMEFVAGVQLKTVVENQPEKSMKASKWLRNVFKQLLAAVDELHNAKIAHRDIAPDNILITAGNRVVLVDFGNAVCLENKATGTSSAGTLAFQAPEVASKLPTMDLYAADVWAVGVTLFFCICGRLPIQESSLMQTLLKVKSGDIAIPDNIQDATRDMLTALLEPNVSARPSAKEALGHVWFDLGDDVFPEEVSITPYQETVSDLAKRYVRE</sequence>
<accession>A0AAV8UR38</accession>
<dbReference type="PANTHER" id="PTHR24346:SF30">
    <property type="entry name" value="MATERNAL EMBRYONIC LEUCINE ZIPPER KINASE"/>
    <property type="match status" value="1"/>
</dbReference>
<dbReference type="GO" id="GO:0005737">
    <property type="term" value="C:cytoplasm"/>
    <property type="evidence" value="ECO:0007669"/>
    <property type="project" value="TreeGrafter"/>
</dbReference>
<keyword evidence="2" id="KW-0067">ATP-binding</keyword>
<dbReference type="Proteomes" id="UP001157974">
    <property type="component" value="Unassembled WGS sequence"/>
</dbReference>
<evidence type="ECO:0000256" key="1">
    <source>
        <dbReference type="ARBA" id="ARBA00022741"/>
    </source>
</evidence>
<evidence type="ECO:0000259" key="3">
    <source>
        <dbReference type="PROSITE" id="PS50011"/>
    </source>
</evidence>
<organism evidence="4 5">
    <name type="scientific">Rhodosorus marinus</name>
    <dbReference type="NCBI Taxonomy" id="101924"/>
    <lineage>
        <taxon>Eukaryota</taxon>
        <taxon>Rhodophyta</taxon>
        <taxon>Stylonematophyceae</taxon>
        <taxon>Stylonematales</taxon>
        <taxon>Stylonemataceae</taxon>
        <taxon>Rhodosorus</taxon>
    </lineage>
</organism>
<dbReference type="InterPro" id="IPR000719">
    <property type="entry name" value="Prot_kinase_dom"/>
</dbReference>
<protein>
    <recommendedName>
        <fullName evidence="3">Protein kinase domain-containing protein</fullName>
    </recommendedName>
</protein>
<dbReference type="PANTHER" id="PTHR24346">
    <property type="entry name" value="MAP/MICROTUBULE AFFINITY-REGULATING KINASE"/>
    <property type="match status" value="1"/>
</dbReference>
<dbReference type="SUPFAM" id="SSF56112">
    <property type="entry name" value="Protein kinase-like (PK-like)"/>
    <property type="match status" value="1"/>
</dbReference>
<dbReference type="SMART" id="SM00219">
    <property type="entry name" value="TyrKc"/>
    <property type="match status" value="1"/>
</dbReference>
<proteinExistence type="predicted"/>
<dbReference type="PROSITE" id="PS50011">
    <property type="entry name" value="PROTEIN_KINASE_DOM"/>
    <property type="match status" value="1"/>
</dbReference>
<dbReference type="GO" id="GO:0005524">
    <property type="term" value="F:ATP binding"/>
    <property type="evidence" value="ECO:0007669"/>
    <property type="project" value="UniProtKB-KW"/>
</dbReference>
<dbReference type="EMBL" id="JAMWBK010000005">
    <property type="protein sequence ID" value="KAJ8905010.1"/>
    <property type="molecule type" value="Genomic_DNA"/>
</dbReference>
<dbReference type="InterPro" id="IPR020635">
    <property type="entry name" value="Tyr_kinase_cat_dom"/>
</dbReference>
<dbReference type="GO" id="GO:0035556">
    <property type="term" value="P:intracellular signal transduction"/>
    <property type="evidence" value="ECO:0007669"/>
    <property type="project" value="TreeGrafter"/>
</dbReference>
<keyword evidence="5" id="KW-1185">Reference proteome</keyword>
<dbReference type="InterPro" id="IPR011009">
    <property type="entry name" value="Kinase-like_dom_sf"/>
</dbReference>
<evidence type="ECO:0000256" key="2">
    <source>
        <dbReference type="ARBA" id="ARBA00022840"/>
    </source>
</evidence>
<dbReference type="Gene3D" id="1.10.510.10">
    <property type="entry name" value="Transferase(Phosphotransferase) domain 1"/>
    <property type="match status" value="1"/>
</dbReference>
<evidence type="ECO:0000313" key="4">
    <source>
        <dbReference type="EMBL" id="KAJ8905010.1"/>
    </source>
</evidence>
<dbReference type="Pfam" id="PF00069">
    <property type="entry name" value="Pkinase"/>
    <property type="match status" value="1"/>
</dbReference>
<dbReference type="GO" id="GO:0004713">
    <property type="term" value="F:protein tyrosine kinase activity"/>
    <property type="evidence" value="ECO:0007669"/>
    <property type="project" value="InterPro"/>
</dbReference>